<protein>
    <submittedName>
        <fullName evidence="1">Uncharacterized protein</fullName>
    </submittedName>
</protein>
<accession>A0ABR1DSD6</accession>
<gene>
    <name evidence="1" type="primary">Necator_chrV.g17542</name>
    <name evidence="1" type="ORF">RB195_012752</name>
</gene>
<evidence type="ECO:0000313" key="1">
    <source>
        <dbReference type="EMBL" id="KAK6753344.1"/>
    </source>
</evidence>
<keyword evidence="2" id="KW-1185">Reference proteome</keyword>
<reference evidence="1 2" key="1">
    <citation type="submission" date="2023-08" db="EMBL/GenBank/DDBJ databases">
        <title>A Necator americanus chromosomal reference genome.</title>
        <authorList>
            <person name="Ilik V."/>
            <person name="Petrzelkova K.J."/>
            <person name="Pardy F."/>
            <person name="Fuh T."/>
            <person name="Niatou-Singa F.S."/>
            <person name="Gouil Q."/>
            <person name="Baker L."/>
            <person name="Ritchie M.E."/>
            <person name="Jex A.R."/>
            <person name="Gazzola D."/>
            <person name="Li H."/>
            <person name="Toshio Fujiwara R."/>
            <person name="Zhan B."/>
            <person name="Aroian R.V."/>
            <person name="Pafco B."/>
            <person name="Schwarz E.M."/>
        </authorList>
    </citation>
    <scope>NUCLEOTIDE SEQUENCE [LARGE SCALE GENOMIC DNA]</scope>
    <source>
        <strain evidence="1 2">Aroian</strain>
        <tissue evidence="1">Whole animal</tissue>
    </source>
</reference>
<comment type="caution">
    <text evidence="1">The sequence shown here is derived from an EMBL/GenBank/DDBJ whole genome shotgun (WGS) entry which is preliminary data.</text>
</comment>
<evidence type="ECO:0000313" key="2">
    <source>
        <dbReference type="Proteomes" id="UP001303046"/>
    </source>
</evidence>
<dbReference type="EMBL" id="JAVFWL010000005">
    <property type="protein sequence ID" value="KAK6753344.1"/>
    <property type="molecule type" value="Genomic_DNA"/>
</dbReference>
<proteinExistence type="predicted"/>
<dbReference type="Proteomes" id="UP001303046">
    <property type="component" value="Unassembled WGS sequence"/>
</dbReference>
<sequence length="93" mass="10367">MGKDCLCLPGELRSERYIVGRSLEMRSDTMATTKKHNPPKIASTTLNQDNLDANLSTPMDESLDLQWGGFEPSIDRTDTTEPLIGYLTPYLSC</sequence>
<organism evidence="1 2">
    <name type="scientific">Necator americanus</name>
    <name type="common">Human hookworm</name>
    <dbReference type="NCBI Taxonomy" id="51031"/>
    <lineage>
        <taxon>Eukaryota</taxon>
        <taxon>Metazoa</taxon>
        <taxon>Ecdysozoa</taxon>
        <taxon>Nematoda</taxon>
        <taxon>Chromadorea</taxon>
        <taxon>Rhabditida</taxon>
        <taxon>Rhabditina</taxon>
        <taxon>Rhabditomorpha</taxon>
        <taxon>Strongyloidea</taxon>
        <taxon>Ancylostomatidae</taxon>
        <taxon>Bunostominae</taxon>
        <taxon>Necator</taxon>
    </lineage>
</organism>
<name>A0ABR1DSD6_NECAM</name>